<organism evidence="2 3">
    <name type="scientific">Halothiobacillus diazotrophicus</name>
    <dbReference type="NCBI Taxonomy" id="1860122"/>
    <lineage>
        <taxon>Bacteria</taxon>
        <taxon>Pseudomonadati</taxon>
        <taxon>Pseudomonadota</taxon>
        <taxon>Gammaproteobacteria</taxon>
        <taxon>Chromatiales</taxon>
        <taxon>Halothiobacillaceae</taxon>
        <taxon>Halothiobacillus</taxon>
    </lineage>
</organism>
<dbReference type="STRING" id="1860122.A9404_02690"/>
<feature type="domain" description="HDOD" evidence="1">
    <location>
        <begin position="16"/>
        <end position="222"/>
    </location>
</feature>
<accession>A0A191ZEZ4</accession>
<dbReference type="Proteomes" id="UP000078596">
    <property type="component" value="Chromosome"/>
</dbReference>
<dbReference type="RefSeq" id="WP_066098426.1">
    <property type="nucleotide sequence ID" value="NZ_CP016027.1"/>
</dbReference>
<reference evidence="2 3" key="1">
    <citation type="submission" date="2016-06" db="EMBL/GenBank/DDBJ databases">
        <title>Insight into the functional genes involving in sulfur oxidation in Pearl River water.</title>
        <authorList>
            <person name="Luo J."/>
            <person name="Tan X."/>
            <person name="Lin W."/>
        </authorList>
    </citation>
    <scope>NUCLEOTIDE SEQUENCE [LARGE SCALE GENOMIC DNA]</scope>
    <source>
        <strain evidence="2 3">LS2</strain>
    </source>
</reference>
<dbReference type="OrthoDB" id="5801803at2"/>
<keyword evidence="3" id="KW-1185">Reference proteome</keyword>
<dbReference type="EMBL" id="CP016027">
    <property type="protein sequence ID" value="ANJ66430.1"/>
    <property type="molecule type" value="Genomic_DNA"/>
</dbReference>
<dbReference type="SUPFAM" id="SSF109604">
    <property type="entry name" value="HD-domain/PDEase-like"/>
    <property type="match status" value="1"/>
</dbReference>
<sequence>MPLPNDWIAYLKETPLPVRREVHQQVCRALWSDEVDQGVLVGWLRRDPGACAFIMGTAARAQRARERTAPHSLDHALSLLGITWAKSEIPKLPVLEDVLTDALRLGGYFMALSRSLHAARHAESWLIEFRDTNYEIVVLATLLHNFIELALWRDAPELAQASLARVRDGLDKTFGQALFHVLKEHGVDLSQLEQELGAYYYLPTQLYLDESASPMLARQHQTIVLLARRLCFYSEEGWYHEGIMSIKQQVALMLNRDQSSTDQLIHKTAIQTAHEFDPMGFYCSAKMLVEASPVQRGIWPLPSDYGIPPTNQQRALLGISERVTRHRHDPLLMLKGLLASLIEGLHCRSVVVYGVGRGGQMLSLSINKRPAEEPVPQHLTLGTNPLFQRLFAGNKAILVQEENRSKLIRLVDDQGQQLIGTDCYLQTLSWQGKPFVLLIVDVHSGLGVRDMAPVFDHFLQFWSA</sequence>
<dbReference type="AlphaFoldDB" id="A0A191ZEZ4"/>
<gene>
    <name evidence="2" type="ORF">A9404_02690</name>
</gene>
<dbReference type="InterPro" id="IPR013976">
    <property type="entry name" value="HDOD"/>
</dbReference>
<name>A0A191ZEZ4_9GAMM</name>
<evidence type="ECO:0000259" key="1">
    <source>
        <dbReference type="PROSITE" id="PS51833"/>
    </source>
</evidence>
<evidence type="ECO:0000313" key="2">
    <source>
        <dbReference type="EMBL" id="ANJ66430.1"/>
    </source>
</evidence>
<protein>
    <recommendedName>
        <fullName evidence="1">HDOD domain-containing protein</fullName>
    </recommendedName>
</protein>
<dbReference type="Gene3D" id="1.10.3210.10">
    <property type="entry name" value="Hypothetical protein af1432"/>
    <property type="match status" value="1"/>
</dbReference>
<proteinExistence type="predicted"/>
<evidence type="ECO:0000313" key="3">
    <source>
        <dbReference type="Proteomes" id="UP000078596"/>
    </source>
</evidence>
<dbReference type="KEGG" id="haz:A9404_02690"/>
<dbReference type="PROSITE" id="PS51833">
    <property type="entry name" value="HDOD"/>
    <property type="match status" value="1"/>
</dbReference>